<dbReference type="Pfam" id="PF03385">
    <property type="entry name" value="STELLO"/>
    <property type="match status" value="1"/>
</dbReference>
<organism evidence="1 2">
    <name type="scientific">Fibrella rubiginis</name>
    <dbReference type="NCBI Taxonomy" id="2817060"/>
    <lineage>
        <taxon>Bacteria</taxon>
        <taxon>Pseudomonadati</taxon>
        <taxon>Bacteroidota</taxon>
        <taxon>Cytophagia</taxon>
        <taxon>Cytophagales</taxon>
        <taxon>Spirosomataceae</taxon>
        <taxon>Fibrella</taxon>
    </lineage>
</organism>
<dbReference type="PANTHER" id="PTHR31362">
    <property type="entry name" value="GLYCOSYLTRANSFERASE STELLO1-RELATED"/>
    <property type="match status" value="1"/>
</dbReference>
<dbReference type="AlphaFoldDB" id="A0A939GIW5"/>
<dbReference type="Proteomes" id="UP000664034">
    <property type="component" value="Unassembled WGS sequence"/>
</dbReference>
<dbReference type="EMBL" id="JAFMYV010000008">
    <property type="protein sequence ID" value="MBO0938069.1"/>
    <property type="molecule type" value="Genomic_DNA"/>
</dbReference>
<reference evidence="1" key="1">
    <citation type="submission" date="2021-03" db="EMBL/GenBank/DDBJ databases">
        <title>Fibrella sp. HMF5335 genome sequencing and assembly.</title>
        <authorList>
            <person name="Kang H."/>
            <person name="Kim H."/>
            <person name="Bae S."/>
            <person name="Joh K."/>
        </authorList>
    </citation>
    <scope>NUCLEOTIDE SEQUENCE</scope>
    <source>
        <strain evidence="1">HMF5335</strain>
    </source>
</reference>
<gene>
    <name evidence="1" type="ORF">J2I47_16065</name>
</gene>
<name>A0A939GIW5_9BACT</name>
<dbReference type="InterPro" id="IPR005049">
    <property type="entry name" value="STL-like"/>
</dbReference>
<sequence length="334" mass="38041">MNDNTFLIITSIAAPNAVLKDCAQNAHLNGVNFVVMGDTKSPPTFELDGCDFWSLDRQLTLPFSLVENLPTRHYGRKNLGYLVAMQQGAQVILETDDDNYPLAPFWEARNRQQSAHPLTQTGWTNVYKYFTDKYIWPRGYALEHLHDPLPALPGLGSVDCPIQQGLANENPDVDAIYRLTLPLPVSFDERESVALGDGAWCAFNSQNTTWFAEAFPLLYLPSHCSFRMTDIWRSYVAQRLAWTCGWSILFHNATVWQERNEHNLMRDFEDEVSGYTQNKQICADLAALDLPHGREHLHANLLTCYRLLTEKNYVGKAEMPLVEAWVADLRQLGF</sequence>
<accession>A0A939GIW5</accession>
<dbReference type="RefSeq" id="WP_207365606.1">
    <property type="nucleotide sequence ID" value="NZ_JAFMYV010000008.1"/>
</dbReference>
<dbReference type="PANTHER" id="PTHR31362:SF0">
    <property type="entry name" value="EXOSTOSIN DOMAIN-CONTAINING PROTEIN-RELATED"/>
    <property type="match status" value="1"/>
</dbReference>
<evidence type="ECO:0000313" key="1">
    <source>
        <dbReference type="EMBL" id="MBO0938069.1"/>
    </source>
</evidence>
<evidence type="ECO:0000313" key="2">
    <source>
        <dbReference type="Proteomes" id="UP000664034"/>
    </source>
</evidence>
<protein>
    <submittedName>
        <fullName evidence="1">DUF288 domain-containing protein</fullName>
    </submittedName>
</protein>
<keyword evidence="2" id="KW-1185">Reference proteome</keyword>
<comment type="caution">
    <text evidence="1">The sequence shown here is derived from an EMBL/GenBank/DDBJ whole genome shotgun (WGS) entry which is preliminary data.</text>
</comment>
<proteinExistence type="predicted"/>